<evidence type="ECO:0000256" key="3">
    <source>
        <dbReference type="ARBA" id="ARBA00022833"/>
    </source>
</evidence>
<keyword evidence="7" id="KW-1185">Reference proteome</keyword>
<dbReference type="Proteomes" id="UP000648187">
    <property type="component" value="Unassembled WGS sequence"/>
</dbReference>
<keyword evidence="1" id="KW-0479">Metal-binding</keyword>
<dbReference type="EMBL" id="JACKWZ010000152">
    <property type="protein sequence ID" value="KAF9413720.1"/>
    <property type="molecule type" value="Genomic_DNA"/>
</dbReference>
<evidence type="ECO:0000313" key="6">
    <source>
        <dbReference type="EMBL" id="KAF9413720.1"/>
    </source>
</evidence>
<organism evidence="6 7">
    <name type="scientific">Spodoptera exigua</name>
    <name type="common">Beet armyworm</name>
    <name type="synonym">Noctua fulgens</name>
    <dbReference type="NCBI Taxonomy" id="7107"/>
    <lineage>
        <taxon>Eukaryota</taxon>
        <taxon>Metazoa</taxon>
        <taxon>Ecdysozoa</taxon>
        <taxon>Arthropoda</taxon>
        <taxon>Hexapoda</taxon>
        <taxon>Insecta</taxon>
        <taxon>Pterygota</taxon>
        <taxon>Neoptera</taxon>
        <taxon>Endopterygota</taxon>
        <taxon>Lepidoptera</taxon>
        <taxon>Glossata</taxon>
        <taxon>Ditrysia</taxon>
        <taxon>Noctuoidea</taxon>
        <taxon>Noctuidae</taxon>
        <taxon>Amphipyrinae</taxon>
        <taxon>Spodoptera</taxon>
    </lineage>
</organism>
<dbReference type="Pfam" id="PF10551">
    <property type="entry name" value="MULE"/>
    <property type="match status" value="1"/>
</dbReference>
<dbReference type="InterPro" id="IPR007588">
    <property type="entry name" value="Znf_FLYWCH"/>
</dbReference>
<proteinExistence type="predicted"/>
<comment type="caution">
    <text evidence="6">The sequence shown here is derived from an EMBL/GenBank/DDBJ whole genome shotgun (WGS) entry which is preliminary data.</text>
</comment>
<sequence>MMDEGHSQGLVRNNYNIVKNRLAGKTLLHVGFAYNIHRKNQKSSVWVCVNKRHGQCGGAVKLINESDNVQMIKGHKPECQPDELKNDIKMLIEDLKKELTTNFGSIQKMYETKIAKLQSEKYSDKIPIFNNIKKAIYRSRNKALKVKKTQFKNPAQVIIPEIFQKHLLFDYNEDGNRIIVFISDIALNEIKNVHHFFCDGTFDCCPSPFKQIYTIHGEIGNNSDETNIVPIFYTLLINKEKGTYEMMFKKIKEALPDFKPLKFTLDFEMSTIVAINNEFPTAKIHGCFVHFQNAVYRRAKSLGLLDHEETTQYVKLCICLAYLPKDEIEDGWLAIMENSIPDDKVTKFNDYFVEQWLEPVNMIEKWCCHKEKHRTTNLVDAWNHRLKNHLGTNPSLLSFLEMVRIDISTYGTAQARLKANNIPVSRRRAAPERMKK</sequence>
<feature type="domain" description="MULE transposase" evidence="5">
    <location>
        <begin position="224"/>
        <end position="292"/>
    </location>
</feature>
<feature type="domain" description="FLYWCH-type" evidence="4">
    <location>
        <begin position="18"/>
        <end position="75"/>
    </location>
</feature>
<evidence type="ECO:0000259" key="5">
    <source>
        <dbReference type="Pfam" id="PF10551"/>
    </source>
</evidence>
<dbReference type="InterPro" id="IPR018289">
    <property type="entry name" value="MULE_transposase_dom"/>
</dbReference>
<evidence type="ECO:0000259" key="4">
    <source>
        <dbReference type="Pfam" id="PF04500"/>
    </source>
</evidence>
<protein>
    <recommendedName>
        <fullName evidence="8">MULE transposase domain-containing protein</fullName>
    </recommendedName>
</protein>
<evidence type="ECO:0000313" key="7">
    <source>
        <dbReference type="Proteomes" id="UP000648187"/>
    </source>
</evidence>
<keyword evidence="2" id="KW-0863">Zinc-finger</keyword>
<keyword evidence="3" id="KW-0862">Zinc</keyword>
<name>A0A835GBM1_SPOEX</name>
<dbReference type="AlphaFoldDB" id="A0A835GBM1"/>
<evidence type="ECO:0000256" key="2">
    <source>
        <dbReference type="ARBA" id="ARBA00022771"/>
    </source>
</evidence>
<dbReference type="Gene3D" id="2.20.25.240">
    <property type="match status" value="1"/>
</dbReference>
<reference evidence="6" key="1">
    <citation type="submission" date="2020-08" db="EMBL/GenBank/DDBJ databases">
        <title>Spodoptera exigua strain:BAW_Kor-Di-RS1 Genome sequencing and assembly.</title>
        <authorList>
            <person name="Kim J."/>
            <person name="Nam H.Y."/>
            <person name="Kwon M."/>
            <person name="Choi J.H."/>
            <person name="Cho S.R."/>
            <person name="Kim G.-H."/>
        </authorList>
    </citation>
    <scope>NUCLEOTIDE SEQUENCE</scope>
    <source>
        <strain evidence="6">BAW_Kor-Di-RS1</strain>
        <tissue evidence="6">Whole-body</tissue>
    </source>
</reference>
<evidence type="ECO:0008006" key="8">
    <source>
        <dbReference type="Google" id="ProtNLM"/>
    </source>
</evidence>
<dbReference type="Pfam" id="PF04500">
    <property type="entry name" value="FLYWCH"/>
    <property type="match status" value="1"/>
</dbReference>
<gene>
    <name evidence="6" type="ORF">HW555_008166</name>
</gene>
<accession>A0A835GBM1</accession>
<dbReference type="GO" id="GO:0008270">
    <property type="term" value="F:zinc ion binding"/>
    <property type="evidence" value="ECO:0007669"/>
    <property type="project" value="UniProtKB-KW"/>
</dbReference>
<evidence type="ECO:0000256" key="1">
    <source>
        <dbReference type="ARBA" id="ARBA00022723"/>
    </source>
</evidence>